<sequence>MQPQKRRHEGILKGVLGIFFVAQYCFRLTQEFPTGGHKHFFESLLRLLKLRKTFACARGWPASFQAEVSACSTKFGGALEYRAAGPLETIHRFSHREHHLT</sequence>
<evidence type="ECO:0000313" key="1">
    <source>
        <dbReference type="EMBL" id="MBA0085766.1"/>
    </source>
</evidence>
<reference evidence="1" key="1">
    <citation type="submission" date="2020-06" db="EMBL/GenBank/DDBJ databases">
        <title>Legume-microbial interactions unlock mineral nutrients during tropical forest succession.</title>
        <authorList>
            <person name="Epihov D.Z."/>
        </authorList>
    </citation>
    <scope>NUCLEOTIDE SEQUENCE [LARGE SCALE GENOMIC DNA]</scope>
    <source>
        <strain evidence="1">Pan2503</strain>
    </source>
</reference>
<dbReference type="Proteomes" id="UP000567293">
    <property type="component" value="Unassembled WGS sequence"/>
</dbReference>
<comment type="caution">
    <text evidence="1">The sequence shown here is derived from an EMBL/GenBank/DDBJ whole genome shotgun (WGS) entry which is preliminary data.</text>
</comment>
<dbReference type="EMBL" id="JACDQQ010001200">
    <property type="protein sequence ID" value="MBA0085766.1"/>
    <property type="molecule type" value="Genomic_DNA"/>
</dbReference>
<protein>
    <submittedName>
        <fullName evidence="1">Uncharacterized protein</fullName>
    </submittedName>
</protein>
<name>A0A7V8NQT3_9BACT</name>
<organism evidence="1 2">
    <name type="scientific">Candidatus Acidiferrum panamense</name>
    <dbReference type="NCBI Taxonomy" id="2741543"/>
    <lineage>
        <taxon>Bacteria</taxon>
        <taxon>Pseudomonadati</taxon>
        <taxon>Acidobacteriota</taxon>
        <taxon>Terriglobia</taxon>
        <taxon>Candidatus Acidiferrales</taxon>
        <taxon>Candidatus Acidiferrum</taxon>
    </lineage>
</organism>
<proteinExistence type="predicted"/>
<evidence type="ECO:0000313" key="2">
    <source>
        <dbReference type="Proteomes" id="UP000567293"/>
    </source>
</evidence>
<gene>
    <name evidence="1" type="ORF">HRJ53_12280</name>
</gene>
<dbReference type="AlphaFoldDB" id="A0A7V8NQT3"/>
<accession>A0A7V8NQT3</accession>
<keyword evidence="2" id="KW-1185">Reference proteome</keyword>